<organism evidence="1">
    <name type="scientific">Schistosoma japonicum</name>
    <name type="common">Blood fluke</name>
    <dbReference type="NCBI Taxonomy" id="6182"/>
    <lineage>
        <taxon>Eukaryota</taxon>
        <taxon>Metazoa</taxon>
        <taxon>Spiralia</taxon>
        <taxon>Lophotrochozoa</taxon>
        <taxon>Platyhelminthes</taxon>
        <taxon>Trematoda</taxon>
        <taxon>Digenea</taxon>
        <taxon>Strigeidida</taxon>
        <taxon>Schistosomatoidea</taxon>
        <taxon>Schistosomatidae</taxon>
        <taxon>Schistosoma</taxon>
    </lineage>
</organism>
<reference evidence="1" key="1">
    <citation type="submission" date="2005-01" db="EMBL/GenBank/DDBJ databases">
        <authorList>
            <person name="Han Z."/>
        </authorList>
    </citation>
    <scope>NUCLEOTIDE SEQUENCE</scope>
</reference>
<sequence>MNKYTSKMTNETGYFGHEIREFIHIISYYHHKKAYFGSVPVDTNAVMREKTCKITFKELKQNKFKRCRTLINFTLGKNGDKTDSTIYDRNNSRFV</sequence>
<proteinExistence type="evidence at transcript level"/>
<protein>
    <submittedName>
        <fullName evidence="1">SJCHGC09747 protein</fullName>
    </submittedName>
</protein>
<name>Q5BQZ6_SCHJA</name>
<evidence type="ECO:0000313" key="1">
    <source>
        <dbReference type="EMBL" id="AAX31040.2"/>
    </source>
</evidence>
<accession>Q5BQZ6</accession>
<dbReference type="AlphaFoldDB" id="Q5BQZ6"/>
<reference evidence="1" key="2">
    <citation type="journal article" date="2006" name="PLoS Pathog.">
        <title>New perspectives on host-parasite interplay by comparative transcriptomic and proteomic analyses of Schistosoma japonicum.</title>
        <authorList>
            <person name="Liu F."/>
            <person name="Lu J."/>
            <person name="Hu W."/>
            <person name="Wang S.Y."/>
            <person name="Cui S.J."/>
            <person name="Chi M."/>
            <person name="Yan Q."/>
            <person name="Wang X.R."/>
            <person name="Song H.D."/>
            <person name="Xu X.N."/>
            <person name="Wang J.J."/>
            <person name="Zhang X.L."/>
            <person name="Zhang X."/>
            <person name="Wang Z.Q."/>
            <person name="Xue C.L."/>
            <person name="Brindley P.J."/>
            <person name="McManus D.P."/>
            <person name="Yang P.Y."/>
            <person name="Feng Z."/>
            <person name="Chen Z."/>
            <person name="Han Z.G."/>
        </authorList>
    </citation>
    <scope>NUCLEOTIDE SEQUENCE</scope>
</reference>
<dbReference type="EMBL" id="AY915819">
    <property type="protein sequence ID" value="AAX31040.2"/>
    <property type="molecule type" value="mRNA"/>
</dbReference>